<evidence type="ECO:0000259" key="1">
    <source>
        <dbReference type="Pfam" id="PF14214"/>
    </source>
</evidence>
<keyword evidence="3" id="KW-1185">Reference proteome</keyword>
<accession>A0AAW1KS42</accession>
<dbReference type="Pfam" id="PF14214">
    <property type="entry name" value="Helitron_like_N"/>
    <property type="match status" value="1"/>
</dbReference>
<organism evidence="2 3">
    <name type="scientific">Saponaria officinalis</name>
    <name type="common">Common soapwort</name>
    <name type="synonym">Lychnis saponaria</name>
    <dbReference type="NCBI Taxonomy" id="3572"/>
    <lineage>
        <taxon>Eukaryota</taxon>
        <taxon>Viridiplantae</taxon>
        <taxon>Streptophyta</taxon>
        <taxon>Embryophyta</taxon>
        <taxon>Tracheophyta</taxon>
        <taxon>Spermatophyta</taxon>
        <taxon>Magnoliopsida</taxon>
        <taxon>eudicotyledons</taxon>
        <taxon>Gunneridae</taxon>
        <taxon>Pentapetalae</taxon>
        <taxon>Caryophyllales</taxon>
        <taxon>Caryophyllaceae</taxon>
        <taxon>Caryophylleae</taxon>
        <taxon>Saponaria</taxon>
    </lineage>
</organism>
<proteinExistence type="predicted"/>
<comment type="caution">
    <text evidence="2">The sequence shown here is derived from an EMBL/GenBank/DDBJ whole genome shotgun (WGS) entry which is preliminary data.</text>
</comment>
<gene>
    <name evidence="2" type="ORF">RND81_05G132400</name>
</gene>
<dbReference type="EMBL" id="JBDFQZ010000005">
    <property type="protein sequence ID" value="KAK9725260.1"/>
    <property type="molecule type" value="Genomic_DNA"/>
</dbReference>
<dbReference type="AlphaFoldDB" id="A0AAW1KS42"/>
<feature type="domain" description="Helitron helicase-like" evidence="1">
    <location>
        <begin position="183"/>
        <end position="289"/>
    </location>
</feature>
<dbReference type="PANTHER" id="PTHR45786:SF74">
    <property type="entry name" value="ATP-DEPENDENT DNA HELICASE"/>
    <property type="match status" value="1"/>
</dbReference>
<sequence>MDYSKGNVARKFREHIRMYNSAYAFTSIGAKIDKSVNGTQGLYTFRISRQNCHFIGSLLPIDDRPPSFIQLYVYDTSKELELRANAVGQYDGSCKLDKEILIGLKEMIDEVNPLAQTFRTAQQRIKEDENINLKIRLIGNRENRDRTYSDPTASEIAALIVGGVGETSVGRDNLKDYGTSETTSHILGCLRYMQQNYQDAMAICRWFGNPHLFITFTANPKWPEIKYMLDHIEGQKAEDRPDIIARVFKMKLKQLMHCLTKEHYFGTDVADVYTIEFQKRGLPHAHILLWLKKDETDISQKYIDNIIHAEIPDKDREPALYEAVSRYMVHGPCGIANPKCSCMINNACSKKFPKSFSEETIIDSNGYPVYRRRENARYIKKGEHLLDNRHIVPYNPRLLLMFDAHINVEWCNTARAIKYLSACEAAWRIFEFEIHERNPAVTRLPVHLEGEQAIVLKDKDNIKVVIERANENETMLMGWLTANTIYPEARTLTYDQFPTNFVWTDGYWTRRNKGMSIGRMAFVHPIAGESYYLRQLLNYVKGARTFEEIRTVEGHTYKSYKEACSAMGLLNNDKEWHSAL</sequence>
<evidence type="ECO:0000313" key="2">
    <source>
        <dbReference type="EMBL" id="KAK9725260.1"/>
    </source>
</evidence>
<evidence type="ECO:0000313" key="3">
    <source>
        <dbReference type="Proteomes" id="UP001443914"/>
    </source>
</evidence>
<dbReference type="PANTHER" id="PTHR45786">
    <property type="entry name" value="DNA BINDING PROTEIN-LIKE"/>
    <property type="match status" value="1"/>
</dbReference>
<dbReference type="Proteomes" id="UP001443914">
    <property type="component" value="Unassembled WGS sequence"/>
</dbReference>
<protein>
    <recommendedName>
        <fullName evidence="1">Helitron helicase-like domain-containing protein</fullName>
    </recommendedName>
</protein>
<dbReference type="InterPro" id="IPR025476">
    <property type="entry name" value="Helitron_helicase-like"/>
</dbReference>
<name>A0AAW1KS42_SAPOF</name>
<reference evidence="2" key="1">
    <citation type="submission" date="2024-03" db="EMBL/GenBank/DDBJ databases">
        <title>WGS assembly of Saponaria officinalis var. Norfolk2.</title>
        <authorList>
            <person name="Jenkins J."/>
            <person name="Shu S."/>
            <person name="Grimwood J."/>
            <person name="Barry K."/>
            <person name="Goodstein D."/>
            <person name="Schmutz J."/>
            <person name="Leebens-Mack J."/>
            <person name="Osbourn A."/>
        </authorList>
    </citation>
    <scope>NUCLEOTIDE SEQUENCE [LARGE SCALE GENOMIC DNA]</scope>
    <source>
        <strain evidence="2">JIC</strain>
    </source>
</reference>